<dbReference type="EMBL" id="MPUH01001018">
    <property type="protein sequence ID" value="OMJ71153.1"/>
    <property type="molecule type" value="Genomic_DNA"/>
</dbReference>
<sequence length="629" mass="73021">MAQSKTNETLNFQIDKLSEAIESMMKGFETLQTPRILNDEMIRIKPNNSIHLGLTGDDDISEPDSFCRESDNDDDTEMAELHLRRLTMITEDFRSYESQKIENNENFFTTPKNICKLLELICNKINEKNSISLPFTSLEDFISSFQSIIEKNITCSLVDLHSFLITLSLLIQNEQPTSQKLHLGDTTLNINLKERPRKRFQKPDYSCAYDPTIEKLLEGQDLPEEIKSIGRLKKNLLVTIDLETLRNKNIDEIREDLEHHIIEAEILKKKLQNQIDSLTKFSRQLRQKDIELIKLQEAMEESKEQLEYERQVLIDRENKHNELISNIKSRINEICPDATMLSDIKPRMSIETSSTGRLSPLASSVRRSTPVLSMRSPEFVSDEISTLQQELNILESQPLDSSSLLKITRLKTQISTIRSATAINNSLRNSTNSLSRIHNDHKRFPSSPINDNPISPFALPRSGCSSPIAHENPCNQSFLKRTVPRPPVNCMRKSLQKTNENDIPEEFEIVRNQLKVQECRLKEREELVEEQENRLKRTWMRVPKGEELITIVQKERNYLALIKKDYEDKYEELNAELITFAKKISQLKAKEKEMENKIIEVGKEKKIMDDERKGFEQQYEAIWAMLESL</sequence>
<feature type="coiled-coil region" evidence="1">
    <location>
        <begin position="250"/>
        <end position="316"/>
    </location>
</feature>
<gene>
    <name evidence="2" type="ORF">SteCoe_30719</name>
</gene>
<dbReference type="AlphaFoldDB" id="A0A1R2B2X6"/>
<proteinExistence type="predicted"/>
<feature type="coiled-coil region" evidence="1">
    <location>
        <begin position="563"/>
        <end position="604"/>
    </location>
</feature>
<accession>A0A1R2B2X6</accession>
<keyword evidence="1" id="KW-0175">Coiled coil</keyword>
<evidence type="ECO:0000313" key="3">
    <source>
        <dbReference type="Proteomes" id="UP000187209"/>
    </source>
</evidence>
<name>A0A1R2B2X6_9CILI</name>
<evidence type="ECO:0000313" key="2">
    <source>
        <dbReference type="EMBL" id="OMJ71153.1"/>
    </source>
</evidence>
<comment type="caution">
    <text evidence="2">The sequence shown here is derived from an EMBL/GenBank/DDBJ whole genome shotgun (WGS) entry which is preliminary data.</text>
</comment>
<organism evidence="2 3">
    <name type="scientific">Stentor coeruleus</name>
    <dbReference type="NCBI Taxonomy" id="5963"/>
    <lineage>
        <taxon>Eukaryota</taxon>
        <taxon>Sar</taxon>
        <taxon>Alveolata</taxon>
        <taxon>Ciliophora</taxon>
        <taxon>Postciliodesmatophora</taxon>
        <taxon>Heterotrichea</taxon>
        <taxon>Heterotrichida</taxon>
        <taxon>Stentoridae</taxon>
        <taxon>Stentor</taxon>
    </lineage>
</organism>
<evidence type="ECO:0000256" key="1">
    <source>
        <dbReference type="SAM" id="Coils"/>
    </source>
</evidence>
<dbReference type="Proteomes" id="UP000187209">
    <property type="component" value="Unassembled WGS sequence"/>
</dbReference>
<keyword evidence="3" id="KW-1185">Reference proteome</keyword>
<protein>
    <submittedName>
        <fullName evidence="2">Uncharacterized protein</fullName>
    </submittedName>
</protein>
<reference evidence="2 3" key="1">
    <citation type="submission" date="2016-11" db="EMBL/GenBank/DDBJ databases">
        <title>The macronuclear genome of Stentor coeruleus: a giant cell with tiny introns.</title>
        <authorList>
            <person name="Slabodnick M."/>
            <person name="Ruby J.G."/>
            <person name="Reiff S.B."/>
            <person name="Swart E.C."/>
            <person name="Gosai S."/>
            <person name="Prabakaran S."/>
            <person name="Witkowska E."/>
            <person name="Larue G.E."/>
            <person name="Fisher S."/>
            <person name="Freeman R.M."/>
            <person name="Gunawardena J."/>
            <person name="Chu W."/>
            <person name="Stover N.A."/>
            <person name="Gregory B.D."/>
            <person name="Nowacki M."/>
            <person name="Derisi J."/>
            <person name="Roy S.W."/>
            <person name="Marshall W.F."/>
            <person name="Sood P."/>
        </authorList>
    </citation>
    <scope>NUCLEOTIDE SEQUENCE [LARGE SCALE GENOMIC DNA]</scope>
    <source>
        <strain evidence="2">WM001</strain>
    </source>
</reference>